<evidence type="ECO:0000256" key="4">
    <source>
        <dbReference type="ARBA" id="ARBA00022833"/>
    </source>
</evidence>
<evidence type="ECO:0000313" key="8">
    <source>
        <dbReference type="Proteomes" id="UP000475862"/>
    </source>
</evidence>
<keyword evidence="1" id="KW-0479">Metal-binding</keyword>
<dbReference type="EMBL" id="VYZN01000027">
    <property type="protein sequence ID" value="KAE9535075.1"/>
    <property type="molecule type" value="Genomic_DNA"/>
</dbReference>
<feature type="domain" description="C2H2-type" evidence="6">
    <location>
        <begin position="21"/>
        <end position="49"/>
    </location>
</feature>
<dbReference type="SMART" id="SM00355">
    <property type="entry name" value="ZnF_C2H2"/>
    <property type="match status" value="3"/>
</dbReference>
<dbReference type="GO" id="GO:0045944">
    <property type="term" value="P:positive regulation of transcription by RNA polymerase II"/>
    <property type="evidence" value="ECO:0007669"/>
    <property type="project" value="TreeGrafter"/>
</dbReference>
<dbReference type="Pfam" id="PF00096">
    <property type="entry name" value="zf-C2H2"/>
    <property type="match status" value="2"/>
</dbReference>
<dbReference type="PROSITE" id="PS50157">
    <property type="entry name" value="ZINC_FINGER_C2H2_2"/>
    <property type="match status" value="4"/>
</dbReference>
<dbReference type="Gene3D" id="3.30.160.60">
    <property type="entry name" value="Classic Zinc Finger"/>
    <property type="match status" value="2"/>
</dbReference>
<evidence type="ECO:0000259" key="6">
    <source>
        <dbReference type="PROSITE" id="PS50157"/>
    </source>
</evidence>
<dbReference type="PANTHER" id="PTHR24403">
    <property type="entry name" value="ZINC FINGER PROTEIN"/>
    <property type="match status" value="1"/>
</dbReference>
<evidence type="ECO:0000256" key="3">
    <source>
        <dbReference type="ARBA" id="ARBA00022771"/>
    </source>
</evidence>
<dbReference type="SUPFAM" id="SSF57667">
    <property type="entry name" value="beta-beta-alpha zinc fingers"/>
    <property type="match status" value="1"/>
</dbReference>
<protein>
    <recommendedName>
        <fullName evidence="6">C2H2-type domain-containing protein</fullName>
    </recommendedName>
</protein>
<proteinExistence type="predicted"/>
<dbReference type="Proteomes" id="UP000475862">
    <property type="component" value="Unassembled WGS sequence"/>
</dbReference>
<keyword evidence="8" id="KW-1185">Reference proteome</keyword>
<dbReference type="AlphaFoldDB" id="A0A6G0TLM4"/>
<sequence>MLVGNSHVSGIEILRYIDGMFYCPRQCSRKYKYKKGLVRHLKYECGIEPQFKCPICGIHLVDSEEEIHCPNKCGRKYKHKGSVARHLKYECGVNPKFQCIICRKPFKQQIRILSTISLVNSVEEVIYCPQNCGKSYKNVSCLKKHLKYECNKAPQFQCRFCNKKCKRPDNLKNHMRLVHGYGKIVIVEGLSEDEVFEEA</sequence>
<dbReference type="OrthoDB" id="8186305at2759"/>
<evidence type="ECO:0000313" key="7">
    <source>
        <dbReference type="EMBL" id="KAE9535075.1"/>
    </source>
</evidence>
<keyword evidence="3 5" id="KW-0863">Zinc-finger</keyword>
<evidence type="ECO:0000256" key="2">
    <source>
        <dbReference type="ARBA" id="ARBA00022737"/>
    </source>
</evidence>
<evidence type="ECO:0000256" key="1">
    <source>
        <dbReference type="ARBA" id="ARBA00022723"/>
    </source>
</evidence>
<keyword evidence="2" id="KW-0677">Repeat</keyword>
<feature type="domain" description="C2H2-type" evidence="6">
    <location>
        <begin position="126"/>
        <end position="154"/>
    </location>
</feature>
<dbReference type="PANTHER" id="PTHR24403:SF56">
    <property type="entry name" value="ZINC FINGER PROTEIN 646"/>
    <property type="match status" value="1"/>
</dbReference>
<evidence type="ECO:0000256" key="5">
    <source>
        <dbReference type="PROSITE-ProRule" id="PRU00042"/>
    </source>
</evidence>
<organism evidence="7 8">
    <name type="scientific">Aphis glycines</name>
    <name type="common">Soybean aphid</name>
    <dbReference type="NCBI Taxonomy" id="307491"/>
    <lineage>
        <taxon>Eukaryota</taxon>
        <taxon>Metazoa</taxon>
        <taxon>Ecdysozoa</taxon>
        <taxon>Arthropoda</taxon>
        <taxon>Hexapoda</taxon>
        <taxon>Insecta</taxon>
        <taxon>Pterygota</taxon>
        <taxon>Neoptera</taxon>
        <taxon>Paraneoptera</taxon>
        <taxon>Hemiptera</taxon>
        <taxon>Sternorrhyncha</taxon>
        <taxon>Aphidomorpha</taxon>
        <taxon>Aphidoidea</taxon>
        <taxon>Aphididae</taxon>
        <taxon>Aphidini</taxon>
        <taxon>Aphis</taxon>
        <taxon>Aphis</taxon>
    </lineage>
</organism>
<dbReference type="InterPro" id="IPR013087">
    <property type="entry name" value="Znf_C2H2_type"/>
</dbReference>
<feature type="domain" description="C2H2-type" evidence="6">
    <location>
        <begin position="67"/>
        <end position="95"/>
    </location>
</feature>
<gene>
    <name evidence="7" type="ORF">AGLY_008367</name>
</gene>
<dbReference type="InterPro" id="IPR050688">
    <property type="entry name" value="Zinc_finger/UBP_domain"/>
</dbReference>
<feature type="domain" description="C2H2-type" evidence="6">
    <location>
        <begin position="156"/>
        <end position="184"/>
    </location>
</feature>
<reference evidence="7 8" key="1">
    <citation type="submission" date="2019-08" db="EMBL/GenBank/DDBJ databases">
        <title>The genome of the soybean aphid Biotype 1, its phylome, world population structure and adaptation to the North American continent.</title>
        <authorList>
            <person name="Giordano R."/>
            <person name="Donthu R.K."/>
            <person name="Hernandez A.G."/>
            <person name="Wright C.L."/>
            <person name="Zimin A.V."/>
        </authorList>
    </citation>
    <scope>NUCLEOTIDE SEQUENCE [LARGE SCALE GENOMIC DNA]</scope>
    <source>
        <tissue evidence="7">Whole aphids</tissue>
    </source>
</reference>
<dbReference type="GO" id="GO:0005634">
    <property type="term" value="C:nucleus"/>
    <property type="evidence" value="ECO:0007669"/>
    <property type="project" value="TreeGrafter"/>
</dbReference>
<dbReference type="PROSITE" id="PS00028">
    <property type="entry name" value="ZINC_FINGER_C2H2_1"/>
    <property type="match status" value="1"/>
</dbReference>
<accession>A0A6G0TLM4</accession>
<dbReference type="InterPro" id="IPR036236">
    <property type="entry name" value="Znf_C2H2_sf"/>
</dbReference>
<dbReference type="GO" id="GO:0008270">
    <property type="term" value="F:zinc ion binding"/>
    <property type="evidence" value="ECO:0007669"/>
    <property type="project" value="UniProtKB-KW"/>
</dbReference>
<comment type="caution">
    <text evidence="7">The sequence shown here is derived from an EMBL/GenBank/DDBJ whole genome shotgun (WGS) entry which is preliminary data.</text>
</comment>
<keyword evidence="4" id="KW-0862">Zinc</keyword>
<name>A0A6G0TLM4_APHGL</name>